<name>A0A5E8HFP7_9LEPT</name>
<dbReference type="Proteomes" id="UP000013996">
    <property type="component" value="Unassembled WGS sequence"/>
</dbReference>
<proteinExistence type="predicted"/>
<organism evidence="1 2">
    <name type="scientific">Leptospira yanagawae serovar Saopaulo str. Sao Paulo = ATCC 700523</name>
    <dbReference type="NCBI Taxonomy" id="1249483"/>
    <lineage>
        <taxon>Bacteria</taxon>
        <taxon>Pseudomonadati</taxon>
        <taxon>Spirochaetota</taxon>
        <taxon>Spirochaetia</taxon>
        <taxon>Leptospirales</taxon>
        <taxon>Leptospiraceae</taxon>
        <taxon>Leptospira</taxon>
    </lineage>
</organism>
<dbReference type="EMBL" id="AOGX02000013">
    <property type="protein sequence ID" value="EOQ90084.1"/>
    <property type="molecule type" value="Genomic_DNA"/>
</dbReference>
<sequence length="37" mass="4468">MQTNCEYYEEMGEILPYIKNLKKELPIKDEIYMVKAV</sequence>
<protein>
    <submittedName>
        <fullName evidence="1">Uncharacterized protein</fullName>
    </submittedName>
</protein>
<evidence type="ECO:0000313" key="1">
    <source>
        <dbReference type="EMBL" id="EOQ90084.1"/>
    </source>
</evidence>
<evidence type="ECO:0000313" key="2">
    <source>
        <dbReference type="Proteomes" id="UP000013996"/>
    </source>
</evidence>
<accession>A0A5E8HFP7</accession>
<dbReference type="STRING" id="1249483.LEP1GSC202_0456"/>
<dbReference type="AlphaFoldDB" id="A0A5E8HFP7"/>
<gene>
    <name evidence="1" type="ORF">LEP1GSC202_0456</name>
</gene>
<comment type="caution">
    <text evidence="1">The sequence shown here is derived from an EMBL/GenBank/DDBJ whole genome shotgun (WGS) entry which is preliminary data.</text>
</comment>
<reference evidence="1 2" key="1">
    <citation type="submission" date="2013-04" db="EMBL/GenBank/DDBJ databases">
        <authorList>
            <person name="Harkins D.M."/>
            <person name="Durkin A.S."/>
            <person name="Brinkac L.M."/>
            <person name="Haft D.H."/>
            <person name="Selengut J.D."/>
            <person name="Sanka R."/>
            <person name="DePew J."/>
            <person name="Purushe J."/>
            <person name="Hartskeerl R.A."/>
            <person name="Ahmed A."/>
            <person name="van der Linden H."/>
            <person name="Goris M.G.A."/>
            <person name="Vinetz J.M."/>
            <person name="Sutton G.G."/>
            <person name="Nierman W.C."/>
            <person name="Fouts D.E."/>
        </authorList>
    </citation>
    <scope>NUCLEOTIDE SEQUENCE [LARGE SCALE GENOMIC DNA]</scope>
    <source>
        <strain evidence="1 2">Sao Paulo</strain>
    </source>
</reference>